<dbReference type="Proteomes" id="UP001515683">
    <property type="component" value="Unassembled WGS sequence"/>
</dbReference>
<dbReference type="EMBL" id="VWXF01000011">
    <property type="protein sequence ID" value="NIF24049.1"/>
    <property type="molecule type" value="Genomic_DNA"/>
</dbReference>
<organism evidence="2 3">
    <name type="scientific">Candidatus Pantoea multigeneris</name>
    <dbReference type="NCBI Taxonomy" id="2608357"/>
    <lineage>
        <taxon>Bacteria</taxon>
        <taxon>Pseudomonadati</taxon>
        <taxon>Pseudomonadota</taxon>
        <taxon>Gammaproteobacteria</taxon>
        <taxon>Enterobacterales</taxon>
        <taxon>Erwiniaceae</taxon>
        <taxon>Pantoea</taxon>
    </lineage>
</organism>
<accession>A0ABX0RGX3</accession>
<protein>
    <submittedName>
        <fullName evidence="2">Uncharacterized protein</fullName>
    </submittedName>
</protein>
<proteinExistence type="predicted"/>
<feature type="region of interest" description="Disordered" evidence="1">
    <location>
        <begin position="1"/>
        <end position="21"/>
    </location>
</feature>
<reference evidence="2 3" key="1">
    <citation type="journal article" date="2019" name="bioRxiv">
        <title>Bacteria contribute to plant secondary compound degradation in a generalist herbivore system.</title>
        <authorList>
            <person name="Francoeur C.B."/>
            <person name="Khadempour L."/>
            <person name="Moreira-Soto R.D."/>
            <person name="Gotting K."/>
            <person name="Book A.J."/>
            <person name="Pinto-Tomas A.A."/>
            <person name="Keefover-Ring K."/>
            <person name="Currie C.R."/>
        </authorList>
    </citation>
    <scope>NUCLEOTIDE SEQUENCE [LARGE SCALE GENOMIC DNA]</scope>
    <source>
        <strain evidence="2">Acro-835</strain>
    </source>
</reference>
<keyword evidence="3" id="KW-1185">Reference proteome</keyword>
<evidence type="ECO:0000313" key="2">
    <source>
        <dbReference type="EMBL" id="NIF24049.1"/>
    </source>
</evidence>
<comment type="caution">
    <text evidence="2">The sequence shown here is derived from an EMBL/GenBank/DDBJ whole genome shotgun (WGS) entry which is preliminary data.</text>
</comment>
<gene>
    <name evidence="2" type="ORF">F3J40_20995</name>
</gene>
<sequence length="97" mass="10436">MNTHNVNTAASESTKTWVNGQEKQPVASGFAEMKAAASGLLTKFQTGKLSRDELYAQGSELTHRYNALVQAAGPDCNSQDADDTADLLFALRHFATC</sequence>
<name>A0ABX0RGX3_9GAMM</name>
<evidence type="ECO:0000256" key="1">
    <source>
        <dbReference type="SAM" id="MobiDB-lite"/>
    </source>
</evidence>
<evidence type="ECO:0000313" key="3">
    <source>
        <dbReference type="Proteomes" id="UP001515683"/>
    </source>
</evidence>
<dbReference type="RefSeq" id="WP_167017806.1">
    <property type="nucleotide sequence ID" value="NZ_VWXF01000011.1"/>
</dbReference>